<dbReference type="AlphaFoldDB" id="A0A3M7QVA3"/>
<dbReference type="Proteomes" id="UP000276133">
    <property type="component" value="Unassembled WGS sequence"/>
</dbReference>
<evidence type="ECO:0000313" key="4">
    <source>
        <dbReference type="Proteomes" id="UP000276133"/>
    </source>
</evidence>
<dbReference type="EMBL" id="REGN01005005">
    <property type="protein sequence ID" value="RNA15233.1"/>
    <property type="molecule type" value="Genomic_DNA"/>
</dbReference>
<comment type="caution">
    <text evidence="3">The sequence shown here is derived from an EMBL/GenBank/DDBJ whole genome shotgun (WGS) entry which is preliminary data.</text>
</comment>
<keyword evidence="2" id="KW-0732">Signal</keyword>
<keyword evidence="4" id="KW-1185">Reference proteome</keyword>
<dbReference type="InterPro" id="IPR036427">
    <property type="entry name" value="Bromodomain-like_sf"/>
</dbReference>
<sequence>MIKQNYIHLCMSQNMCLDYLVTLASILAICVSSPVWEDACIFSPCQLGQICVPRANFDYECVDETSRLLNFKAPINFANDYEHDYDSCVSSPCSFGTICKSLPDNNYICLAEIDKSPRSQYARQIYKDMENKYALAIKDNLYDMAPSDHISVLKERRRPSRNPCDSSPCELGYTCQLDEQFHDGFSCVEDVFDMNVQKENKMNREYLQDKEFVRNITMECSVRELIDRLPNPKNPNQFIVCLEDYEFTISRFVHSN</sequence>
<accession>A0A3M7QVA3</accession>
<dbReference type="SUPFAM" id="SSF47370">
    <property type="entry name" value="Bromodomain"/>
    <property type="match status" value="1"/>
</dbReference>
<evidence type="ECO:0000256" key="1">
    <source>
        <dbReference type="ARBA" id="ARBA00023117"/>
    </source>
</evidence>
<feature type="chain" id="PRO_5018199064" evidence="2">
    <location>
        <begin position="33"/>
        <end position="256"/>
    </location>
</feature>
<feature type="signal peptide" evidence="2">
    <location>
        <begin position="1"/>
        <end position="32"/>
    </location>
</feature>
<protein>
    <submittedName>
        <fullName evidence="3">Uncharacterized protein</fullName>
    </submittedName>
</protein>
<keyword evidence="1" id="KW-0103">Bromodomain</keyword>
<reference evidence="3 4" key="1">
    <citation type="journal article" date="2018" name="Sci. Rep.">
        <title>Genomic signatures of local adaptation to the degree of environmental predictability in rotifers.</title>
        <authorList>
            <person name="Franch-Gras L."/>
            <person name="Hahn C."/>
            <person name="Garcia-Roger E.M."/>
            <person name="Carmona M.J."/>
            <person name="Serra M."/>
            <person name="Gomez A."/>
        </authorList>
    </citation>
    <scope>NUCLEOTIDE SEQUENCE [LARGE SCALE GENOMIC DNA]</scope>
    <source>
        <strain evidence="3">HYR1</strain>
    </source>
</reference>
<proteinExistence type="predicted"/>
<organism evidence="3 4">
    <name type="scientific">Brachionus plicatilis</name>
    <name type="common">Marine rotifer</name>
    <name type="synonym">Brachionus muelleri</name>
    <dbReference type="NCBI Taxonomy" id="10195"/>
    <lineage>
        <taxon>Eukaryota</taxon>
        <taxon>Metazoa</taxon>
        <taxon>Spiralia</taxon>
        <taxon>Gnathifera</taxon>
        <taxon>Rotifera</taxon>
        <taxon>Eurotatoria</taxon>
        <taxon>Monogononta</taxon>
        <taxon>Pseudotrocha</taxon>
        <taxon>Ploima</taxon>
        <taxon>Brachionidae</taxon>
        <taxon>Brachionus</taxon>
    </lineage>
</organism>
<gene>
    <name evidence="3" type="ORF">BpHYR1_051066</name>
</gene>
<evidence type="ECO:0000313" key="3">
    <source>
        <dbReference type="EMBL" id="RNA15233.1"/>
    </source>
</evidence>
<evidence type="ECO:0000256" key="2">
    <source>
        <dbReference type="SAM" id="SignalP"/>
    </source>
</evidence>
<name>A0A3M7QVA3_BRAPC</name>